<evidence type="ECO:0000313" key="1">
    <source>
        <dbReference type="EMBL" id="MBD5779245.1"/>
    </source>
</evidence>
<reference evidence="1" key="1">
    <citation type="submission" date="2020-09" db="EMBL/GenBank/DDBJ databases">
        <title>Pelagicoccus enzymogenes sp. nov. with an EPS production, isolated from marine sediment.</title>
        <authorList>
            <person name="Feng X."/>
        </authorList>
    </citation>
    <scope>NUCLEOTIDE SEQUENCE</scope>
    <source>
        <strain evidence="1">NFK12</strain>
    </source>
</reference>
<name>A0A927F777_9BACT</name>
<comment type="caution">
    <text evidence="1">The sequence shown here is derived from an EMBL/GenBank/DDBJ whole genome shotgun (WGS) entry which is preliminary data.</text>
</comment>
<dbReference type="AlphaFoldDB" id="A0A927F777"/>
<dbReference type="EMBL" id="JACYFG010000007">
    <property type="protein sequence ID" value="MBD5779245.1"/>
    <property type="molecule type" value="Genomic_DNA"/>
</dbReference>
<sequence>MLTKTSSGTLMRISRLSRVAGFTAATLALLAGSARAKSLKDLEIERVASEPESELAAVRRQLLEIDQRIDAVEKQAMLHAGPKAAEADYVEELKKAAIEKSPAIEDKFERQDELIEALSGNPQLRMAPEERSPEFVEKLDEFKGLRNEINPVVQSVSSDPAVRESYQEFQDTVLARMKELEPETADLLAQRAELAERFEALSDQPM</sequence>
<gene>
    <name evidence="1" type="ORF">IEN85_07050</name>
</gene>
<protein>
    <submittedName>
        <fullName evidence="1">Uncharacterized protein</fullName>
    </submittedName>
</protein>
<dbReference type="RefSeq" id="WP_191616378.1">
    <property type="nucleotide sequence ID" value="NZ_JACYFG010000007.1"/>
</dbReference>
<organism evidence="1 2">
    <name type="scientific">Pelagicoccus enzymogenes</name>
    <dbReference type="NCBI Taxonomy" id="2773457"/>
    <lineage>
        <taxon>Bacteria</taxon>
        <taxon>Pseudomonadati</taxon>
        <taxon>Verrucomicrobiota</taxon>
        <taxon>Opitutia</taxon>
        <taxon>Puniceicoccales</taxon>
        <taxon>Pelagicoccaceae</taxon>
        <taxon>Pelagicoccus</taxon>
    </lineage>
</organism>
<dbReference type="Proteomes" id="UP000622317">
    <property type="component" value="Unassembled WGS sequence"/>
</dbReference>
<proteinExistence type="predicted"/>
<keyword evidence="2" id="KW-1185">Reference proteome</keyword>
<evidence type="ECO:0000313" key="2">
    <source>
        <dbReference type="Proteomes" id="UP000622317"/>
    </source>
</evidence>
<accession>A0A927F777</accession>